<dbReference type="Gene3D" id="3.40.50.150">
    <property type="entry name" value="Vaccinia Virus protein VP39"/>
    <property type="match status" value="1"/>
</dbReference>
<dbReference type="AlphaFoldDB" id="A0A7T7L453"/>
<sequence length="280" mass="30459">MSRRNVPHAFTAVDSQARPAELVEVLKRLTAEPFYGAYKQRLRELLHARPGGRFLDVGAGAGDGALALSAESGARVVGADSSLTMAAAMKGAGLGHVVVADGHRLPFRDSCFDGAWADRVLQHVEDPARVVDEMSRVVRPGGRIVLADPDYATQVLDIEDQHLAAQVLRFRAEANLRNGTLAHRHAGMLAARAMEDITVEARTLVVRDPTAVDNVMGLRSWAHTAAARGHLDPADADRFVVQFDQAVHTGRFTYAVTFFLTSGTREESDEAHSRPLRRAR</sequence>
<keyword evidence="1 3" id="KW-0808">Transferase</keyword>
<reference evidence="3 4" key="1">
    <citation type="submission" date="2020-12" db="EMBL/GenBank/DDBJ databases">
        <title>A novel species.</title>
        <authorList>
            <person name="Li K."/>
        </authorList>
    </citation>
    <scope>NUCLEOTIDE SEQUENCE [LARGE SCALE GENOMIC DNA]</scope>
    <source>
        <strain evidence="3 4">ZYC-3</strain>
    </source>
</reference>
<dbReference type="InterPro" id="IPR013216">
    <property type="entry name" value="Methyltransf_11"/>
</dbReference>
<feature type="domain" description="Methyltransferase type 11" evidence="2">
    <location>
        <begin position="55"/>
        <end position="146"/>
    </location>
</feature>
<dbReference type="EMBL" id="CP066831">
    <property type="protein sequence ID" value="QQM46127.1"/>
    <property type="molecule type" value="Genomic_DNA"/>
</dbReference>
<organism evidence="3 4">
    <name type="scientific">Streptomyces liliifuscus</name>
    <dbReference type="NCBI Taxonomy" id="2797636"/>
    <lineage>
        <taxon>Bacteria</taxon>
        <taxon>Bacillati</taxon>
        <taxon>Actinomycetota</taxon>
        <taxon>Actinomycetes</taxon>
        <taxon>Kitasatosporales</taxon>
        <taxon>Streptomycetaceae</taxon>
        <taxon>Streptomyces</taxon>
    </lineage>
</organism>
<evidence type="ECO:0000313" key="3">
    <source>
        <dbReference type="EMBL" id="QQM46127.1"/>
    </source>
</evidence>
<dbReference type="InterPro" id="IPR029063">
    <property type="entry name" value="SAM-dependent_MTases_sf"/>
</dbReference>
<gene>
    <name evidence="3" type="ORF">JEQ17_46410</name>
</gene>
<dbReference type="KEGG" id="slf:JEQ17_46410"/>
<accession>A0A7T7L453</accession>
<dbReference type="RefSeq" id="WP_200400961.1">
    <property type="nucleotide sequence ID" value="NZ_CP066831.1"/>
</dbReference>
<keyword evidence="3" id="KW-0489">Methyltransferase</keyword>
<dbReference type="Proteomes" id="UP000595636">
    <property type="component" value="Chromosome"/>
</dbReference>
<dbReference type="InterPro" id="IPR050447">
    <property type="entry name" value="Erg6_SMT_methyltransf"/>
</dbReference>
<name>A0A7T7L453_9ACTN</name>
<evidence type="ECO:0000259" key="2">
    <source>
        <dbReference type="Pfam" id="PF08241"/>
    </source>
</evidence>
<proteinExistence type="predicted"/>
<protein>
    <submittedName>
        <fullName evidence="3">Methyltransferase domain-containing protein</fullName>
    </submittedName>
</protein>
<keyword evidence="4" id="KW-1185">Reference proteome</keyword>
<evidence type="ECO:0000256" key="1">
    <source>
        <dbReference type="ARBA" id="ARBA00022679"/>
    </source>
</evidence>
<dbReference type="GO" id="GO:0032259">
    <property type="term" value="P:methylation"/>
    <property type="evidence" value="ECO:0007669"/>
    <property type="project" value="UniProtKB-KW"/>
</dbReference>
<dbReference type="PANTHER" id="PTHR44068">
    <property type="entry name" value="ZGC:194242"/>
    <property type="match status" value="1"/>
</dbReference>
<dbReference type="Pfam" id="PF08241">
    <property type="entry name" value="Methyltransf_11"/>
    <property type="match status" value="1"/>
</dbReference>
<dbReference type="CDD" id="cd02440">
    <property type="entry name" value="AdoMet_MTases"/>
    <property type="match status" value="1"/>
</dbReference>
<dbReference type="SUPFAM" id="SSF53335">
    <property type="entry name" value="S-adenosyl-L-methionine-dependent methyltransferases"/>
    <property type="match status" value="1"/>
</dbReference>
<dbReference type="GO" id="GO:0008757">
    <property type="term" value="F:S-adenosylmethionine-dependent methyltransferase activity"/>
    <property type="evidence" value="ECO:0007669"/>
    <property type="project" value="InterPro"/>
</dbReference>
<dbReference type="PANTHER" id="PTHR44068:SF11">
    <property type="entry name" value="GERANYL DIPHOSPHATE 2-C-METHYLTRANSFERASE"/>
    <property type="match status" value="1"/>
</dbReference>
<evidence type="ECO:0000313" key="4">
    <source>
        <dbReference type="Proteomes" id="UP000595636"/>
    </source>
</evidence>